<gene>
    <name evidence="4" type="ORF">GCM10012275_47180</name>
</gene>
<feature type="domain" description="Histidine kinase/HSP90-like ATPase" evidence="2">
    <location>
        <begin position="198"/>
        <end position="307"/>
    </location>
</feature>
<dbReference type="PANTHER" id="PTHR35526">
    <property type="entry name" value="ANTI-SIGMA-F FACTOR RSBW-RELATED"/>
    <property type="match status" value="1"/>
</dbReference>
<accession>A0A8J3FX28</accession>
<evidence type="ECO:0000256" key="1">
    <source>
        <dbReference type="ARBA" id="ARBA00022527"/>
    </source>
</evidence>
<evidence type="ECO:0000313" key="4">
    <source>
        <dbReference type="EMBL" id="GGM71287.1"/>
    </source>
</evidence>
<dbReference type="PANTHER" id="PTHR35526:SF3">
    <property type="entry name" value="ANTI-SIGMA-F FACTOR RSBW"/>
    <property type="match status" value="1"/>
</dbReference>
<dbReference type="InterPro" id="IPR047718">
    <property type="entry name" value="RsbA-like_anti_sig"/>
</dbReference>
<keyword evidence="5" id="KW-1185">Reference proteome</keyword>
<evidence type="ECO:0000259" key="3">
    <source>
        <dbReference type="Pfam" id="PF14417"/>
    </source>
</evidence>
<dbReference type="Pfam" id="PF13581">
    <property type="entry name" value="HATPase_c_2"/>
    <property type="match status" value="1"/>
</dbReference>
<dbReference type="CDD" id="cd16936">
    <property type="entry name" value="HATPase_RsbW-like"/>
    <property type="match status" value="1"/>
</dbReference>
<keyword evidence="1" id="KW-0808">Transferase</keyword>
<keyword evidence="1" id="KW-0418">Kinase</keyword>
<dbReference type="Proteomes" id="UP000637578">
    <property type="component" value="Unassembled WGS sequence"/>
</dbReference>
<keyword evidence="1" id="KW-0723">Serine/threonine-protein kinase</keyword>
<evidence type="ECO:0000313" key="5">
    <source>
        <dbReference type="Proteomes" id="UP000637578"/>
    </source>
</evidence>
<comment type="caution">
    <text evidence="4">The sequence shown here is derived from an EMBL/GenBank/DDBJ whole genome shotgun (WGS) entry which is preliminary data.</text>
</comment>
<dbReference type="SUPFAM" id="SSF55874">
    <property type="entry name" value="ATPase domain of HSP90 chaperone/DNA topoisomerase II/histidine kinase"/>
    <property type="match status" value="1"/>
</dbReference>
<proteinExistence type="predicted"/>
<dbReference type="InterPro" id="IPR036890">
    <property type="entry name" value="HATPase_C_sf"/>
</dbReference>
<dbReference type="Pfam" id="PF14417">
    <property type="entry name" value="MEDS"/>
    <property type="match status" value="1"/>
</dbReference>
<sequence length="325" mass="34837">MDASSSATDRFVHPALFYRDTVEYLEHTVPFVREGLAAGEPVAVAVPRGNLERLRAELGRDAERVRLMDMGEAGRNPGRIIPGVLRAFTDAHRGKRVRIIGEPIWPSRSDLEYPACVQHEALINFAFAGRDVTILCPYDAAGLHPRVLADAEATHPTLLDGTGQRASDSYAPKDIVNTYNRPFPEPPAAVAMTVGALHLARARYLVRERAGAAGLTGDRVADLELVATELLANSIDHGGGVGTLRLWTADTYLVCEVSDHGCITDPLAGRIPVPPSRAGGRGLLLVNHLSDLVRLHTGAGGTTVRAYFRLPRPQRGAGGGSVLDG</sequence>
<reference evidence="4" key="2">
    <citation type="submission" date="2020-09" db="EMBL/GenBank/DDBJ databases">
        <authorList>
            <person name="Sun Q."/>
            <person name="Zhou Y."/>
        </authorList>
    </citation>
    <scope>NUCLEOTIDE SEQUENCE</scope>
    <source>
        <strain evidence="4">CGMCC 4.5737</strain>
    </source>
</reference>
<dbReference type="InterPro" id="IPR003594">
    <property type="entry name" value="HATPase_dom"/>
</dbReference>
<dbReference type="InterPro" id="IPR050267">
    <property type="entry name" value="Anti-sigma-factor_SerPK"/>
</dbReference>
<dbReference type="AlphaFoldDB" id="A0A8J3FX28"/>
<name>A0A8J3FX28_9PSEU</name>
<organism evidence="4 5">
    <name type="scientific">Longimycelium tulufanense</name>
    <dbReference type="NCBI Taxonomy" id="907463"/>
    <lineage>
        <taxon>Bacteria</taxon>
        <taxon>Bacillati</taxon>
        <taxon>Actinomycetota</taxon>
        <taxon>Actinomycetes</taxon>
        <taxon>Pseudonocardiales</taxon>
        <taxon>Pseudonocardiaceae</taxon>
        <taxon>Longimycelium</taxon>
    </lineage>
</organism>
<dbReference type="GO" id="GO:0004674">
    <property type="term" value="F:protein serine/threonine kinase activity"/>
    <property type="evidence" value="ECO:0007669"/>
    <property type="project" value="UniProtKB-KW"/>
</dbReference>
<dbReference type="InterPro" id="IPR025847">
    <property type="entry name" value="MEDS_domain"/>
</dbReference>
<dbReference type="RefSeq" id="WP_189060602.1">
    <property type="nucleotide sequence ID" value="NZ_BMMK01000026.1"/>
</dbReference>
<dbReference type="EMBL" id="BMMK01000026">
    <property type="protein sequence ID" value="GGM71287.1"/>
    <property type="molecule type" value="Genomic_DNA"/>
</dbReference>
<dbReference type="NCBIfam" id="NF041045">
    <property type="entry name" value="RsbA_anti_sig"/>
    <property type="match status" value="1"/>
</dbReference>
<evidence type="ECO:0000259" key="2">
    <source>
        <dbReference type="Pfam" id="PF13581"/>
    </source>
</evidence>
<reference evidence="4" key="1">
    <citation type="journal article" date="2014" name="Int. J. Syst. Evol. Microbiol.">
        <title>Complete genome sequence of Corynebacterium casei LMG S-19264T (=DSM 44701T), isolated from a smear-ripened cheese.</title>
        <authorList>
            <consortium name="US DOE Joint Genome Institute (JGI-PGF)"/>
            <person name="Walter F."/>
            <person name="Albersmeier A."/>
            <person name="Kalinowski J."/>
            <person name="Ruckert C."/>
        </authorList>
    </citation>
    <scope>NUCLEOTIDE SEQUENCE</scope>
    <source>
        <strain evidence="4">CGMCC 4.5737</strain>
    </source>
</reference>
<dbReference type="Gene3D" id="3.30.565.10">
    <property type="entry name" value="Histidine kinase-like ATPase, C-terminal domain"/>
    <property type="match status" value="1"/>
</dbReference>
<feature type="domain" description="MEDS" evidence="3">
    <location>
        <begin position="13"/>
        <end position="156"/>
    </location>
</feature>
<protein>
    <submittedName>
        <fullName evidence="4">Anti-sigma regulatory factor</fullName>
    </submittedName>
</protein>